<feature type="transmembrane region" description="Helical" evidence="8">
    <location>
        <begin position="95"/>
        <end position="113"/>
    </location>
</feature>
<feature type="region of interest" description="Disordered" evidence="9">
    <location>
        <begin position="528"/>
        <end position="551"/>
    </location>
</feature>
<keyword evidence="10" id="KW-1185">Reference proteome</keyword>
<gene>
    <name evidence="11" type="primary">LOC111121563</name>
</gene>
<dbReference type="RefSeq" id="XP_022318595.1">
    <property type="nucleotide sequence ID" value="XM_022462887.1"/>
</dbReference>
<evidence type="ECO:0000256" key="3">
    <source>
        <dbReference type="ARBA" id="ARBA00022692"/>
    </source>
</evidence>
<evidence type="ECO:0000256" key="4">
    <source>
        <dbReference type="ARBA" id="ARBA00022847"/>
    </source>
</evidence>
<dbReference type="InterPro" id="IPR036458">
    <property type="entry name" value="Na:dicarbo_symporter_sf"/>
</dbReference>
<dbReference type="SUPFAM" id="SSF118215">
    <property type="entry name" value="Proton glutamate symport protein"/>
    <property type="match status" value="1"/>
</dbReference>
<evidence type="ECO:0000256" key="1">
    <source>
        <dbReference type="ARBA" id="ARBA00004141"/>
    </source>
</evidence>
<protein>
    <recommendedName>
        <fullName evidence="8">Amino acid transporter</fullName>
    </recommendedName>
</protein>
<dbReference type="PANTHER" id="PTHR11958">
    <property type="entry name" value="SODIUM/DICARBOXYLATE SYMPORTER-RELATED"/>
    <property type="match status" value="1"/>
</dbReference>
<accession>A0A8B8CS89</accession>
<dbReference type="InterPro" id="IPR018107">
    <property type="entry name" value="Na-dicarboxylate_symporter_CS"/>
</dbReference>
<evidence type="ECO:0000313" key="11">
    <source>
        <dbReference type="RefSeq" id="XP_022318595.1"/>
    </source>
</evidence>
<evidence type="ECO:0000313" key="10">
    <source>
        <dbReference type="Proteomes" id="UP000694844"/>
    </source>
</evidence>
<keyword evidence="7" id="KW-0325">Glycoprotein</keyword>
<dbReference type="GO" id="GO:0015175">
    <property type="term" value="F:neutral L-amino acid transmembrane transporter activity"/>
    <property type="evidence" value="ECO:0007669"/>
    <property type="project" value="TreeGrafter"/>
</dbReference>
<dbReference type="Proteomes" id="UP000694844">
    <property type="component" value="Chromosome 2"/>
</dbReference>
<dbReference type="GO" id="GO:0005886">
    <property type="term" value="C:plasma membrane"/>
    <property type="evidence" value="ECO:0007669"/>
    <property type="project" value="TreeGrafter"/>
</dbReference>
<dbReference type="Pfam" id="PF00375">
    <property type="entry name" value="SDF"/>
    <property type="match status" value="1"/>
</dbReference>
<dbReference type="InterPro" id="IPR001991">
    <property type="entry name" value="Na-dicarboxylate_symporter"/>
</dbReference>
<feature type="transmembrane region" description="Helical" evidence="8">
    <location>
        <begin position="55"/>
        <end position="74"/>
    </location>
</feature>
<dbReference type="GeneID" id="111121563"/>
<dbReference type="KEGG" id="cvn:111121563"/>
<name>A0A8B8CS89_CRAVI</name>
<keyword evidence="4 8" id="KW-0769">Symport</keyword>
<dbReference type="PANTHER" id="PTHR11958:SF63">
    <property type="entry name" value="AMINO ACID TRANSPORTER"/>
    <property type="match status" value="1"/>
</dbReference>
<dbReference type="PROSITE" id="PS00713">
    <property type="entry name" value="NA_DICARBOXYL_SYMP_1"/>
    <property type="match status" value="1"/>
</dbReference>
<keyword evidence="6 8" id="KW-0472">Membrane</keyword>
<dbReference type="GO" id="GO:0015501">
    <property type="term" value="F:glutamate:sodium symporter activity"/>
    <property type="evidence" value="ECO:0007669"/>
    <property type="project" value="TreeGrafter"/>
</dbReference>
<keyword evidence="5 8" id="KW-1133">Transmembrane helix</keyword>
<comment type="subcellular location">
    <subcellularLocation>
        <location evidence="1 8">Membrane</location>
        <topology evidence="1 8">Multi-pass membrane protein</topology>
    </subcellularLocation>
</comment>
<feature type="transmembrane region" description="Helical" evidence="8">
    <location>
        <begin position="259"/>
        <end position="277"/>
    </location>
</feature>
<comment type="similarity">
    <text evidence="8">Belongs to the dicarboxylate/amino acid:cation symporter (DAACS) (TC 2.A.23) family.</text>
</comment>
<dbReference type="GO" id="GO:0005313">
    <property type="term" value="F:L-glutamate transmembrane transporter activity"/>
    <property type="evidence" value="ECO:0007669"/>
    <property type="project" value="TreeGrafter"/>
</dbReference>
<feature type="transmembrane region" description="Helical" evidence="8">
    <location>
        <begin position="133"/>
        <end position="153"/>
    </location>
</feature>
<evidence type="ECO:0000256" key="8">
    <source>
        <dbReference type="RuleBase" id="RU361216"/>
    </source>
</evidence>
<keyword evidence="2 8" id="KW-0813">Transport</keyword>
<dbReference type="AlphaFoldDB" id="A0A8B8CS89"/>
<evidence type="ECO:0000256" key="9">
    <source>
        <dbReference type="SAM" id="MobiDB-lite"/>
    </source>
</evidence>
<feature type="transmembrane region" description="Helical" evidence="8">
    <location>
        <begin position="297"/>
        <end position="318"/>
    </location>
</feature>
<evidence type="ECO:0000256" key="5">
    <source>
        <dbReference type="ARBA" id="ARBA00022989"/>
    </source>
</evidence>
<dbReference type="Gene3D" id="1.10.3860.10">
    <property type="entry name" value="Sodium:dicarboxylate symporter"/>
    <property type="match status" value="1"/>
</dbReference>
<reference evidence="11" key="1">
    <citation type="submission" date="2025-08" db="UniProtKB">
        <authorList>
            <consortium name="RefSeq"/>
        </authorList>
    </citation>
    <scope>IDENTIFICATION</scope>
    <source>
        <tissue evidence="11">Whole sample</tissue>
    </source>
</reference>
<dbReference type="PROSITE" id="PS00714">
    <property type="entry name" value="NA_DICARBOXYL_SYMP_2"/>
    <property type="match status" value="1"/>
</dbReference>
<dbReference type="InterPro" id="IPR050746">
    <property type="entry name" value="DAACS"/>
</dbReference>
<organism evidence="10 11">
    <name type="scientific">Crassostrea virginica</name>
    <name type="common">Eastern oyster</name>
    <dbReference type="NCBI Taxonomy" id="6565"/>
    <lineage>
        <taxon>Eukaryota</taxon>
        <taxon>Metazoa</taxon>
        <taxon>Spiralia</taxon>
        <taxon>Lophotrochozoa</taxon>
        <taxon>Mollusca</taxon>
        <taxon>Bivalvia</taxon>
        <taxon>Autobranchia</taxon>
        <taxon>Pteriomorphia</taxon>
        <taxon>Ostreida</taxon>
        <taxon>Ostreoidea</taxon>
        <taxon>Ostreidae</taxon>
        <taxon>Crassostrea</taxon>
    </lineage>
</organism>
<evidence type="ECO:0000256" key="7">
    <source>
        <dbReference type="ARBA" id="ARBA00023180"/>
    </source>
</evidence>
<dbReference type="OrthoDB" id="5877963at2759"/>
<evidence type="ECO:0000256" key="2">
    <source>
        <dbReference type="ARBA" id="ARBA00022448"/>
    </source>
</evidence>
<evidence type="ECO:0000256" key="6">
    <source>
        <dbReference type="ARBA" id="ARBA00023136"/>
    </source>
</evidence>
<feature type="transmembrane region" description="Helical" evidence="8">
    <location>
        <begin position="330"/>
        <end position="356"/>
    </location>
</feature>
<dbReference type="PRINTS" id="PR00173">
    <property type="entry name" value="EDTRNSPORT"/>
</dbReference>
<sequence>MSGKQNGLETVVHSRTPLMESDNLRKSDRDLIMTTGGDKSGRTGDKILKVLKSNLLIILMIIAVILGLGLGIGLRDIWSPYETRKIFYLRFPGDLLMNMLKMLILPLIVSSLITAMGSLDTNASGRMGLRTVVYYMTTTFAAVILGIILVVTIQPGNKGEKNITKAGAPKEAEPLDALFDLIRNCFPDNLIESTFQKQETTVGKRTVIIKGSSTSNVNQTLVTLASNITSNLTATNATDDGTSIVVETMKVTKASGMNILGIVVFSLFLGGVLSRMGADGAPLVKFFECLHVATMKLVTLVIWYSPVGIVFLIASKLVEMEDLGTMFEQLAYYMVTVLSGLFIHALIVLPIIYVIFTRKNPFTFMAGMIKAILTAWGTASSSATLPLTMRCLEENNGVDPRVTMFVTPIGATINMDGTALYEAVASIFIAQYIGQDLGVGEVIVVSLTATAAAIGAAGVPQAGLVTMTIVLTAVGLPIDEITLILSVDWFLDRFRTAVNVLGDAFGAGIVEHMSRNDISKALDSELEVPKEQRNGFHPPETDRQDKLDTRM</sequence>
<keyword evidence="3 8" id="KW-0812">Transmembrane</keyword>
<proteinExistence type="inferred from homology"/>